<evidence type="ECO:0000313" key="1">
    <source>
        <dbReference type="EMBL" id="MBC5763334.1"/>
    </source>
</evidence>
<dbReference type="Proteomes" id="UP000596827">
    <property type="component" value="Unassembled WGS sequence"/>
</dbReference>
<accession>A0A923M602</accession>
<sequence>MHTQAVLLEALRRAPRRYRLPPLPRDAAQARAAKPDVAIGWAIEQRRAALVASAVSAGQAATAQGRLDEAFEVFLRGLAALIAEALDPRSGDPSFQALVLRAQHPHVDEHVRLAAQQHADRRAIRAVVDAFAHPGKLVALPEGPERDLLAPLHTLARQGKWRELRGELEAVLPHRSEARTVLDHPALERLERSSVLLAHDAVQRYLALCGPQAGSAAASAQGRAAARTGDSAERATLAVFREIALLLDRADPSQPHRVVGGLRTPPGFPGQVEKSKDEWDAAILRGNDLLLLAEVKASPSAATPDYARLQRGLQRLAHAVPGETYRFPSPGGGTDISGASLAALRPHGRELPPSVIYCCMGPPEVQPLLLSAASRAVLLAEPASVAFACALAESRNPQLATLTPVWDALATEPRLRSALHQDDTSRAAREAMLHPDDLKTAVVETLHLP</sequence>
<keyword evidence="2" id="KW-1185">Reference proteome</keyword>
<dbReference type="AlphaFoldDB" id="A0A923M602"/>
<protein>
    <submittedName>
        <fullName evidence="1">Uncharacterized protein</fullName>
    </submittedName>
</protein>
<name>A0A923M602_9BURK</name>
<comment type="caution">
    <text evidence="1">The sequence shown here is derived from an EMBL/GenBank/DDBJ whole genome shotgun (WGS) entry which is preliminary data.</text>
</comment>
<evidence type="ECO:0000313" key="2">
    <source>
        <dbReference type="Proteomes" id="UP000596827"/>
    </source>
</evidence>
<reference evidence="1" key="1">
    <citation type="submission" date="2020-08" db="EMBL/GenBank/DDBJ databases">
        <title>Ramlibacter sp. GTP1 16S ribosomal RNA gene genome sequencing and assembly.</title>
        <authorList>
            <person name="Kang M."/>
        </authorList>
    </citation>
    <scope>NUCLEOTIDE SEQUENCE</scope>
    <source>
        <strain evidence="1">GTP1</strain>
    </source>
</reference>
<proteinExistence type="predicted"/>
<gene>
    <name evidence="1" type="ORF">H8R02_02645</name>
</gene>
<dbReference type="RefSeq" id="WP_187079788.1">
    <property type="nucleotide sequence ID" value="NZ_JACORU010000001.1"/>
</dbReference>
<dbReference type="EMBL" id="JACORU010000001">
    <property type="protein sequence ID" value="MBC5763334.1"/>
    <property type="molecule type" value="Genomic_DNA"/>
</dbReference>
<organism evidence="1 2">
    <name type="scientific">Ramlibacter albus</name>
    <dbReference type="NCBI Taxonomy" id="2079448"/>
    <lineage>
        <taxon>Bacteria</taxon>
        <taxon>Pseudomonadati</taxon>
        <taxon>Pseudomonadota</taxon>
        <taxon>Betaproteobacteria</taxon>
        <taxon>Burkholderiales</taxon>
        <taxon>Comamonadaceae</taxon>
        <taxon>Ramlibacter</taxon>
    </lineage>
</organism>